<dbReference type="InterPro" id="IPR006311">
    <property type="entry name" value="TAT_signal"/>
</dbReference>
<evidence type="ECO:0000313" key="4">
    <source>
        <dbReference type="Proteomes" id="UP000617734"/>
    </source>
</evidence>
<name>A0A919D962_9ACTN</name>
<gene>
    <name evidence="3" type="ORF">GCM10018781_78440</name>
</gene>
<reference evidence="3" key="1">
    <citation type="journal article" date="2014" name="Int. J. Syst. Evol. Microbiol.">
        <title>Complete genome sequence of Corynebacterium casei LMG S-19264T (=DSM 44701T), isolated from a smear-ripened cheese.</title>
        <authorList>
            <consortium name="US DOE Joint Genome Institute (JGI-PGF)"/>
            <person name="Walter F."/>
            <person name="Albersmeier A."/>
            <person name="Kalinowski J."/>
            <person name="Ruckert C."/>
        </authorList>
    </citation>
    <scope>NUCLEOTIDE SEQUENCE</scope>
    <source>
        <strain evidence="3">JCM 4646</strain>
    </source>
</reference>
<accession>A0A919D962</accession>
<dbReference type="InterPro" id="IPR000421">
    <property type="entry name" value="FA58C"/>
</dbReference>
<organism evidence="3 4">
    <name type="scientific">Kitasatospora indigofera</name>
    <dbReference type="NCBI Taxonomy" id="67307"/>
    <lineage>
        <taxon>Bacteria</taxon>
        <taxon>Bacillati</taxon>
        <taxon>Actinomycetota</taxon>
        <taxon>Actinomycetes</taxon>
        <taxon>Kitasatosporales</taxon>
        <taxon>Streptomycetaceae</taxon>
        <taxon>Kitasatospora</taxon>
    </lineage>
</organism>
<dbReference type="InterPro" id="IPR051941">
    <property type="entry name" value="BG_Antigen-Binding_Lectin"/>
</dbReference>
<dbReference type="PROSITE" id="PS50022">
    <property type="entry name" value="FA58C_3"/>
    <property type="match status" value="2"/>
</dbReference>
<dbReference type="Proteomes" id="UP000617734">
    <property type="component" value="Unassembled WGS sequence"/>
</dbReference>
<feature type="domain" description="F5/8 type C" evidence="2">
    <location>
        <begin position="325"/>
        <end position="462"/>
    </location>
</feature>
<dbReference type="AlphaFoldDB" id="A0A919D962"/>
<dbReference type="Gene3D" id="2.60.120.260">
    <property type="entry name" value="Galactose-binding domain-like"/>
    <property type="match status" value="5"/>
</dbReference>
<dbReference type="PROSITE" id="PS51318">
    <property type="entry name" value="TAT"/>
    <property type="match status" value="1"/>
</dbReference>
<feature type="domain" description="F5/8 type C" evidence="2">
    <location>
        <begin position="60"/>
        <end position="204"/>
    </location>
</feature>
<comment type="caution">
    <text evidence="3">The sequence shown here is derived from an EMBL/GenBank/DDBJ whole genome shotgun (WGS) entry which is preliminary data.</text>
</comment>
<dbReference type="InterPro" id="IPR008979">
    <property type="entry name" value="Galactose-bd-like_sf"/>
</dbReference>
<sequence length="1192" mass="129009">MNTPLPHSPLSRRSLLRGGSTLVVASAVGFGFGSAPTAAAALLPTSPQAPAPTGPAPYYAYTPNIKVGSRPLPDVAAGKPATASSFAAETGTPFNGNDGHRASRWSAADPGSAAWWKADLQGWFDLSGTRIVWGAEAVRRAYRIEVSADDATWRTVVDRVEPTDAPLVRQESFDAENVRFVRVTVEPPGDGAPPGFCDFQAYGEQRPGTDLALAKIAFASTGHRAADAVDGRNGTAWHAEGLYWRVDLAAQCAVSGAEVTWAEDGVRYRYAVEVSSDMVTWKTVADRTAGSGPGRVQRAAFAEQDVRYVRLRMIGVDSGHRAAFTEFKVFGVYSPGTDAALGKPATASSGFRPEAANDGSPDTLWVAADGGTHWWRVDLGAPYDLNTVRLRWENPDAAYRYTVEASADGITWSPIVDRSANTAPGQPCTDAVSATGARHVRVNFLGAGGWWAGLRTCELLGVPSGGDPAGGNVALGRAVHTNDGTAYAERGNGNDGRASTSFEFRGHGTPYVYKVDLRELFDLGAVEITWSGFGRSKPYQVEVSADNERWVPVLTARAQGVDRNRVSARRVRFVRVLIPSTDDGYRSGIEHFKILGTRSGPTDLAAGREVRGGGTAGLRWWKVELAGPAATDRVQIDWRDPRRVGGFTIEVSSDDVTWVPAVRVRGATSGAGTEKRLRAENVRFVRVTVPALPDGPAAEVAGLRVRGRITRDETVLALEARKSFDYFWQLANTDRSSGAYGLIAESSGKVRGATSVSGTGFGLAALAIGAERGWVSQDAARERALGTLETLLGLPHVRGVFYHYYDRADGEVWTWPPPDTAGRSEVGLIDTQLLLNGVLLAGEYFGGEVKRRAAEICGRVDWEFFRIPERNRFHMSYFDTTREFKYEWDWSSEAKLMYVLGAGSPTHPVDPGMFYAFERHVGAYGEYPAFVNTWFGSLFTYQFAENLADFRNSSDRQGVDWWRNAQLATRTNRAYAADAAATFRTFGPDAWGMTASDTPSGNYSSSLGAPPSGRDNQQHHNDGTLSPDGAAGSVAIDPEYATRVLDNFYYNHPRAWTTYGFVNAVNLDAEPVWYSDHEFALDKGIALLAIENNRSGLVWRLFMQNASVLDGMQRIGIAYAPDRTPLEVTLAEAGIRLDRAAVGEESGRHPRADLERLSAEAGVAQALLETARTADELAGATERLRAAIDALG</sequence>
<dbReference type="InterPro" id="IPR019282">
    <property type="entry name" value="Glycoamylase-like_cons_dom"/>
</dbReference>
<dbReference type="Pfam" id="PF10091">
    <property type="entry name" value="Glycoamylase"/>
    <property type="match status" value="1"/>
</dbReference>
<dbReference type="PANTHER" id="PTHR45713">
    <property type="entry name" value="FTP DOMAIN-CONTAINING PROTEIN"/>
    <property type="match status" value="1"/>
</dbReference>
<protein>
    <recommendedName>
        <fullName evidence="2">F5/8 type C domain-containing protein</fullName>
    </recommendedName>
</protein>
<dbReference type="SUPFAM" id="SSF49785">
    <property type="entry name" value="Galactose-binding domain-like"/>
    <property type="match status" value="5"/>
</dbReference>
<evidence type="ECO:0000256" key="1">
    <source>
        <dbReference type="SAM" id="MobiDB-lite"/>
    </source>
</evidence>
<dbReference type="Pfam" id="PF22633">
    <property type="entry name" value="F5_F8_type_C_2"/>
    <property type="match status" value="2"/>
</dbReference>
<feature type="region of interest" description="Disordered" evidence="1">
    <location>
        <begin position="1001"/>
        <end position="1031"/>
    </location>
</feature>
<reference evidence="3" key="2">
    <citation type="submission" date="2020-09" db="EMBL/GenBank/DDBJ databases">
        <authorList>
            <person name="Sun Q."/>
            <person name="Ohkuma M."/>
        </authorList>
    </citation>
    <scope>NUCLEOTIDE SEQUENCE</scope>
    <source>
        <strain evidence="3">JCM 4646</strain>
    </source>
</reference>
<proteinExistence type="predicted"/>
<dbReference type="EMBL" id="BNBO01000091">
    <property type="protein sequence ID" value="GHE26302.1"/>
    <property type="molecule type" value="Genomic_DNA"/>
</dbReference>
<dbReference type="PANTHER" id="PTHR45713:SF6">
    <property type="entry name" value="F5_8 TYPE C DOMAIN-CONTAINING PROTEIN"/>
    <property type="match status" value="1"/>
</dbReference>
<evidence type="ECO:0000259" key="2">
    <source>
        <dbReference type="PROSITE" id="PS50022"/>
    </source>
</evidence>
<keyword evidence="4" id="KW-1185">Reference proteome</keyword>
<dbReference type="Gene3D" id="1.50.10.140">
    <property type="match status" value="1"/>
</dbReference>
<evidence type="ECO:0000313" key="3">
    <source>
        <dbReference type="EMBL" id="GHE26302.1"/>
    </source>
</evidence>
<dbReference type="Pfam" id="PF00754">
    <property type="entry name" value="F5_F8_type_C"/>
    <property type="match status" value="2"/>
</dbReference>